<feature type="domain" description="Penicillin-binding protein transpeptidase" evidence="4">
    <location>
        <begin position="255"/>
        <end position="562"/>
    </location>
</feature>
<feature type="transmembrane region" description="Helical" evidence="3">
    <location>
        <begin position="12"/>
        <end position="34"/>
    </location>
</feature>
<dbReference type="InterPro" id="IPR005311">
    <property type="entry name" value="PBP_dimer"/>
</dbReference>
<dbReference type="SUPFAM" id="SSF56519">
    <property type="entry name" value="Penicillin binding protein dimerisation domain"/>
    <property type="match status" value="1"/>
</dbReference>
<evidence type="ECO:0000313" key="6">
    <source>
        <dbReference type="EMBL" id="OHA55936.1"/>
    </source>
</evidence>
<reference evidence="6 7" key="1">
    <citation type="journal article" date="2016" name="Nat. Commun.">
        <title>Thousands of microbial genomes shed light on interconnected biogeochemical processes in an aquifer system.</title>
        <authorList>
            <person name="Anantharaman K."/>
            <person name="Brown C.T."/>
            <person name="Hug L.A."/>
            <person name="Sharon I."/>
            <person name="Castelle C.J."/>
            <person name="Probst A.J."/>
            <person name="Thomas B.C."/>
            <person name="Singh A."/>
            <person name="Wilkins M.J."/>
            <person name="Karaoz U."/>
            <person name="Brodie E.L."/>
            <person name="Williams K.H."/>
            <person name="Hubbard S.S."/>
            <person name="Banfield J.F."/>
        </authorList>
    </citation>
    <scope>NUCLEOTIDE SEQUENCE [LARGE SCALE GENOMIC DNA]</scope>
</reference>
<keyword evidence="2 3" id="KW-0472">Membrane</keyword>
<dbReference type="SUPFAM" id="SSF56601">
    <property type="entry name" value="beta-lactamase/transpeptidase-like"/>
    <property type="match status" value="1"/>
</dbReference>
<dbReference type="AlphaFoldDB" id="A0A1G2Q5W7"/>
<dbReference type="GO" id="GO:0008658">
    <property type="term" value="F:penicillin binding"/>
    <property type="evidence" value="ECO:0007669"/>
    <property type="project" value="InterPro"/>
</dbReference>
<dbReference type="InterPro" id="IPR050515">
    <property type="entry name" value="Beta-lactam/transpept"/>
</dbReference>
<dbReference type="InterPro" id="IPR012338">
    <property type="entry name" value="Beta-lactam/transpept-like"/>
</dbReference>
<organism evidence="6 7">
    <name type="scientific">Candidatus Veblenbacteria bacterium RIFOXYB1_FULL_43_13</name>
    <dbReference type="NCBI Taxonomy" id="1802426"/>
    <lineage>
        <taxon>Bacteria</taxon>
        <taxon>Candidatus Vebleniibacteriota</taxon>
    </lineage>
</organism>
<dbReference type="InterPro" id="IPR001460">
    <property type="entry name" value="PCN-bd_Tpept"/>
</dbReference>
<keyword evidence="3" id="KW-1133">Transmembrane helix</keyword>
<dbReference type="PANTHER" id="PTHR30627:SF1">
    <property type="entry name" value="PEPTIDOGLYCAN D,D-TRANSPEPTIDASE FTSI"/>
    <property type="match status" value="1"/>
</dbReference>
<keyword evidence="3" id="KW-0812">Transmembrane</keyword>
<evidence type="ECO:0000259" key="4">
    <source>
        <dbReference type="Pfam" id="PF00905"/>
    </source>
</evidence>
<feature type="domain" description="Penicillin-binding protein dimerisation" evidence="5">
    <location>
        <begin position="60"/>
        <end position="210"/>
    </location>
</feature>
<evidence type="ECO:0000259" key="5">
    <source>
        <dbReference type="Pfam" id="PF03717"/>
    </source>
</evidence>
<dbReference type="InterPro" id="IPR036138">
    <property type="entry name" value="PBP_dimer_sf"/>
</dbReference>
<dbReference type="PANTHER" id="PTHR30627">
    <property type="entry name" value="PEPTIDOGLYCAN D,D-TRANSPEPTIDASE"/>
    <property type="match status" value="1"/>
</dbReference>
<accession>A0A1G2Q5W7</accession>
<dbReference type="Gene3D" id="3.40.710.10">
    <property type="entry name" value="DD-peptidase/beta-lactamase superfamily"/>
    <property type="match status" value="1"/>
</dbReference>
<comment type="caution">
    <text evidence="6">The sequence shown here is derived from an EMBL/GenBank/DDBJ whole genome shotgun (WGS) entry which is preliminary data.</text>
</comment>
<comment type="subcellular location">
    <subcellularLocation>
        <location evidence="1">Membrane</location>
    </subcellularLocation>
</comment>
<dbReference type="Proteomes" id="UP000177575">
    <property type="component" value="Unassembled WGS sequence"/>
</dbReference>
<gene>
    <name evidence="6" type="ORF">A2388_00135</name>
</gene>
<proteinExistence type="predicted"/>
<dbReference type="Gene3D" id="3.30.450.330">
    <property type="match status" value="1"/>
</dbReference>
<sequence length="579" mass="62209">MARKVSVASSAVKRLAVIRLVFFIFIGVLIFRLYELQVGERAFYEALASGQHDLLADLLPERGEILVQDSLTNSLYPVATNLTLGQVYAVPKEVKDIKYTAAVLAPVLEMDPVELENKLSKTDDPFEPLKEAVSDELSQKVTELKLSGIYIAPILVRHYLGEADYGQILGFMGFVGDTRRGQYGLEQYWEETLAGTQGELRAQREAGGGIIVLGDKQITPAVDGADIVLTIDKNIQSRACGAVSQAVTKHGAKSGSVIIIEPASGAIRAICGAPNFDPNSYGDIQDLLVYSNQVVTDSYEPGSVFKPITMAAALEAKAVTPETTYLDTGEVKIGPNTIRNSDLKANGVQTMTQVLQNSLNTGAIFAMRKAGVEAFRATVAKFGFGKLMGVELPNERAGNIDSIKEKNEIYAATASFGQGISVTELQLAAAFGAIANRGKLMKPYIVQEVRYPDGRKQMAAPLMVGQAVTAETATTLGAMLVQVVEQGHGKKAGVSGYYVAGKTGTAQVPYEDRAGYDPNKSIGTFVGFAPVDAPKFVMAVRINEPGDVIFAESSAAPVFGELAKFLLEYYQVPPQREVK</sequence>
<dbReference type="Pfam" id="PF03717">
    <property type="entry name" value="PBP_dimer"/>
    <property type="match status" value="1"/>
</dbReference>
<evidence type="ECO:0008006" key="8">
    <source>
        <dbReference type="Google" id="ProtNLM"/>
    </source>
</evidence>
<dbReference type="Pfam" id="PF00905">
    <property type="entry name" value="Transpeptidase"/>
    <property type="match status" value="1"/>
</dbReference>
<dbReference type="EMBL" id="MHTC01000001">
    <property type="protein sequence ID" value="OHA55936.1"/>
    <property type="molecule type" value="Genomic_DNA"/>
</dbReference>
<evidence type="ECO:0000313" key="7">
    <source>
        <dbReference type="Proteomes" id="UP000177575"/>
    </source>
</evidence>
<evidence type="ECO:0000256" key="3">
    <source>
        <dbReference type="SAM" id="Phobius"/>
    </source>
</evidence>
<dbReference type="Gene3D" id="3.90.1310.10">
    <property type="entry name" value="Penicillin-binding protein 2a (Domain 2)"/>
    <property type="match status" value="1"/>
</dbReference>
<protein>
    <recommendedName>
        <fullName evidence="8">Penicillin-binding protein transpeptidase domain-containing protein</fullName>
    </recommendedName>
</protein>
<dbReference type="GO" id="GO:0005886">
    <property type="term" value="C:plasma membrane"/>
    <property type="evidence" value="ECO:0007669"/>
    <property type="project" value="TreeGrafter"/>
</dbReference>
<name>A0A1G2Q5W7_9BACT</name>
<evidence type="ECO:0000256" key="1">
    <source>
        <dbReference type="ARBA" id="ARBA00004370"/>
    </source>
</evidence>
<dbReference type="GO" id="GO:0071555">
    <property type="term" value="P:cell wall organization"/>
    <property type="evidence" value="ECO:0007669"/>
    <property type="project" value="TreeGrafter"/>
</dbReference>
<evidence type="ECO:0000256" key="2">
    <source>
        <dbReference type="ARBA" id="ARBA00023136"/>
    </source>
</evidence>